<keyword evidence="3" id="KW-1185">Reference proteome</keyword>
<protein>
    <recommendedName>
        <fullName evidence="4">Rna polymerase-associated protein leo1</fullName>
    </recommendedName>
</protein>
<dbReference type="GO" id="GO:0006368">
    <property type="term" value="P:transcription elongation by RNA polymerase II"/>
    <property type="evidence" value="ECO:0007669"/>
    <property type="project" value="InterPro"/>
</dbReference>
<evidence type="ECO:0000256" key="1">
    <source>
        <dbReference type="SAM" id="MobiDB-lite"/>
    </source>
</evidence>
<dbReference type="EMBL" id="CBTN010000009">
    <property type="protein sequence ID" value="CDH51406.1"/>
    <property type="molecule type" value="Genomic_DNA"/>
</dbReference>
<dbReference type="AlphaFoldDB" id="A0A068RR03"/>
<feature type="compositionally biased region" description="Polar residues" evidence="1">
    <location>
        <begin position="302"/>
        <end position="313"/>
    </location>
</feature>
<dbReference type="GO" id="GO:1990269">
    <property type="term" value="F:RNA polymerase II C-terminal domain phosphoserine binding"/>
    <property type="evidence" value="ECO:0007669"/>
    <property type="project" value="TreeGrafter"/>
</dbReference>
<feature type="region of interest" description="Disordered" evidence="1">
    <location>
        <begin position="1"/>
        <end position="101"/>
    </location>
</feature>
<dbReference type="PANTHER" id="PTHR23146:SF0">
    <property type="entry name" value="RNA POLYMERASE-ASSOCIATED PROTEIN LEO1"/>
    <property type="match status" value="1"/>
</dbReference>
<dbReference type="Pfam" id="PF04004">
    <property type="entry name" value="Leo1"/>
    <property type="match status" value="1"/>
</dbReference>
<comment type="caution">
    <text evidence="2">The sequence shown here is derived from an EMBL/GenBank/DDBJ whole genome shotgun (WGS) entry which is preliminary data.</text>
</comment>
<evidence type="ECO:0000313" key="3">
    <source>
        <dbReference type="Proteomes" id="UP000027586"/>
    </source>
</evidence>
<sequence length="356" mass="41400">MSDQEHDFGDLFGSENEESDLEETPSRATSPEARDRVESDAESQANNNDQVLGKRPARSQDDDDGIAQEVDRFFDEEDEEEEEDRDEQEDEGDRFQEKKQRIAIDIEMPSLPLPVSSDGKFFLAKLPRFLDVDPNPFEPEAAREAYEQEMQESSQPELYLQQMERTVRWRKGVNENGEEILETNTHFIEWEDGTTSLMVGKELYDVIKKPIHEEEHLLLLAHQTNSGVLESHAELTHQMTFRPSETYRPLTSAAAEKTKQAKTKMFFTEHDPEQMKQNIEAQENERLKAQRKLENQRRRMDTQYTTAGGSSYLYNDYDDEEDEGEDYEEGGDYGAEDYDSAEEEEREARLNRLKGR</sequence>
<dbReference type="STRING" id="1263082.A0A068RR03"/>
<feature type="region of interest" description="Disordered" evidence="1">
    <location>
        <begin position="293"/>
        <end position="356"/>
    </location>
</feature>
<accession>A0A068RR03</accession>
<dbReference type="GO" id="GO:0016593">
    <property type="term" value="C:Cdc73/Paf1 complex"/>
    <property type="evidence" value="ECO:0007669"/>
    <property type="project" value="InterPro"/>
</dbReference>
<dbReference type="Proteomes" id="UP000027586">
    <property type="component" value="Unassembled WGS sequence"/>
</dbReference>
<feature type="compositionally biased region" description="Acidic residues" evidence="1">
    <location>
        <begin position="316"/>
        <end position="345"/>
    </location>
</feature>
<dbReference type="GO" id="GO:0032968">
    <property type="term" value="P:positive regulation of transcription elongation by RNA polymerase II"/>
    <property type="evidence" value="ECO:0007669"/>
    <property type="project" value="TreeGrafter"/>
</dbReference>
<dbReference type="OrthoDB" id="20844at2759"/>
<reference evidence="2" key="1">
    <citation type="submission" date="2013-08" db="EMBL/GenBank/DDBJ databases">
        <title>Gene expansion shapes genome architecture in the human pathogen Lichtheimia corymbifera: an evolutionary genomics analysis in the ancient terrestrial Mucorales (Mucoromycotina).</title>
        <authorList>
            <person name="Schwartze V.U."/>
            <person name="Winter S."/>
            <person name="Shelest E."/>
            <person name="Marcet-Houben M."/>
            <person name="Horn F."/>
            <person name="Wehner S."/>
            <person name="Hoffmann K."/>
            <person name="Riege K."/>
            <person name="Sammeth M."/>
            <person name="Nowrousian M."/>
            <person name="Valiante V."/>
            <person name="Linde J."/>
            <person name="Jacobsen I.D."/>
            <person name="Marz M."/>
            <person name="Brakhage A.A."/>
            <person name="Gabaldon T."/>
            <person name="Bocker S."/>
            <person name="Voigt K."/>
        </authorList>
    </citation>
    <scope>NUCLEOTIDE SEQUENCE [LARGE SCALE GENOMIC DNA]</scope>
    <source>
        <strain evidence="2">FSU 9682</strain>
    </source>
</reference>
<feature type="compositionally biased region" description="Acidic residues" evidence="1">
    <location>
        <begin position="74"/>
        <end position="92"/>
    </location>
</feature>
<dbReference type="PANTHER" id="PTHR23146">
    <property type="entry name" value="LEO1 PROTEIN"/>
    <property type="match status" value="1"/>
</dbReference>
<name>A0A068RR03_9FUNG</name>
<evidence type="ECO:0008006" key="4">
    <source>
        <dbReference type="Google" id="ProtNLM"/>
    </source>
</evidence>
<dbReference type="VEuPathDB" id="FungiDB:LCOR_03016.1"/>
<evidence type="ECO:0000313" key="2">
    <source>
        <dbReference type="EMBL" id="CDH51406.1"/>
    </source>
</evidence>
<gene>
    <name evidence="2" type="ORF">LCOR_03016.1</name>
</gene>
<organism evidence="2 3">
    <name type="scientific">Lichtheimia corymbifera JMRC:FSU:9682</name>
    <dbReference type="NCBI Taxonomy" id="1263082"/>
    <lineage>
        <taxon>Eukaryota</taxon>
        <taxon>Fungi</taxon>
        <taxon>Fungi incertae sedis</taxon>
        <taxon>Mucoromycota</taxon>
        <taxon>Mucoromycotina</taxon>
        <taxon>Mucoromycetes</taxon>
        <taxon>Mucorales</taxon>
        <taxon>Lichtheimiaceae</taxon>
        <taxon>Lichtheimia</taxon>
    </lineage>
</organism>
<proteinExistence type="predicted"/>
<dbReference type="InterPro" id="IPR007149">
    <property type="entry name" value="Leo1"/>
</dbReference>